<dbReference type="GO" id="GO:0003899">
    <property type="term" value="F:DNA-directed RNA polymerase activity"/>
    <property type="evidence" value="ECO:0007669"/>
    <property type="project" value="UniProtKB-EC"/>
</dbReference>
<dbReference type="EC" id="2.7.7.6" evidence="1"/>
<keyword evidence="1" id="KW-0240">DNA-directed RNA polymerase</keyword>
<name>X7XYT2_MYCKA</name>
<organism evidence="1 2">
    <name type="scientific">Mycobacterium kansasii 662</name>
    <dbReference type="NCBI Taxonomy" id="1299326"/>
    <lineage>
        <taxon>Bacteria</taxon>
        <taxon>Bacillati</taxon>
        <taxon>Actinomycetota</taxon>
        <taxon>Actinomycetes</taxon>
        <taxon>Mycobacteriales</taxon>
        <taxon>Mycobacteriaceae</taxon>
        <taxon>Mycobacterium</taxon>
    </lineage>
</organism>
<proteinExistence type="predicted"/>
<dbReference type="RefSeq" id="WP_308494920.1">
    <property type="nucleotide sequence ID" value="NZ_JAOA01000025.1"/>
</dbReference>
<dbReference type="GO" id="GO:0000428">
    <property type="term" value="C:DNA-directed RNA polymerase complex"/>
    <property type="evidence" value="ECO:0007669"/>
    <property type="project" value="UniProtKB-KW"/>
</dbReference>
<evidence type="ECO:0000313" key="2">
    <source>
        <dbReference type="Proteomes" id="UP000020561"/>
    </source>
</evidence>
<reference evidence="1 2" key="1">
    <citation type="submission" date="2013-12" db="EMBL/GenBank/DDBJ databases">
        <authorList>
            <person name="Brown-Elliot B."/>
            <person name="Wallace R."/>
            <person name="Lenaerts A."/>
            <person name="Ordway D."/>
            <person name="DeGroote M.A."/>
            <person name="Parker T."/>
            <person name="Sizemore C."/>
            <person name="Tallon L.J."/>
            <person name="Sadzewicz L.K."/>
            <person name="Sengamalay N."/>
            <person name="Fraser C.M."/>
            <person name="Hine E."/>
            <person name="Shefchek K.A."/>
            <person name="Das S.P."/>
            <person name="Tettelin H."/>
        </authorList>
    </citation>
    <scope>NUCLEOTIDE SEQUENCE [LARGE SCALE GENOMIC DNA]</scope>
    <source>
        <strain evidence="1 2">662</strain>
    </source>
</reference>
<dbReference type="PATRIC" id="fig|1299326.3.peg.6445"/>
<evidence type="ECO:0000313" key="1">
    <source>
        <dbReference type="EMBL" id="ETZ99750.1"/>
    </source>
</evidence>
<protein>
    <submittedName>
        <fullName evidence="1">DNA-directed RNA polymerase subunit beta' domain protein</fullName>
        <ecNumber evidence="1">2.7.7.6</ecNumber>
    </submittedName>
</protein>
<gene>
    <name evidence="1" type="ORF">I545_6711</name>
</gene>
<accession>X7XYT2</accession>
<dbReference type="AlphaFoldDB" id="X7XYT2"/>
<dbReference type="EMBL" id="JAOA01000025">
    <property type="protein sequence ID" value="ETZ99750.1"/>
    <property type="molecule type" value="Genomic_DNA"/>
</dbReference>
<sequence>MGAESIQKLIENFDIDAEAESLREVIRSGKGRRSFAPSSA</sequence>
<comment type="caution">
    <text evidence="1">The sequence shown here is derived from an EMBL/GenBank/DDBJ whole genome shotgun (WGS) entry which is preliminary data.</text>
</comment>
<keyword evidence="1" id="KW-0548">Nucleotidyltransferase</keyword>
<keyword evidence="1" id="KW-0808">Transferase</keyword>
<dbReference type="Proteomes" id="UP000020561">
    <property type="component" value="Unassembled WGS sequence"/>
</dbReference>
<keyword evidence="1" id="KW-0804">Transcription</keyword>